<organism evidence="14 15">
    <name type="scientific">Methylocystis heyeri</name>
    <dbReference type="NCBI Taxonomy" id="391905"/>
    <lineage>
        <taxon>Bacteria</taxon>
        <taxon>Pseudomonadati</taxon>
        <taxon>Pseudomonadota</taxon>
        <taxon>Alphaproteobacteria</taxon>
        <taxon>Hyphomicrobiales</taxon>
        <taxon>Methylocystaceae</taxon>
        <taxon>Methylocystis</taxon>
    </lineage>
</organism>
<dbReference type="RefSeq" id="WP_136497303.1">
    <property type="nucleotide sequence ID" value="NZ_CP046052.1"/>
</dbReference>
<evidence type="ECO:0000256" key="9">
    <source>
        <dbReference type="ARBA" id="ARBA00023065"/>
    </source>
</evidence>
<name>A0A6B8KIY6_9HYPH</name>
<evidence type="ECO:0000256" key="12">
    <source>
        <dbReference type="SAM" id="Phobius"/>
    </source>
</evidence>
<dbReference type="KEGG" id="mhey:H2LOC_018185"/>
<dbReference type="Gene3D" id="6.10.140.1330">
    <property type="match status" value="1"/>
</dbReference>
<evidence type="ECO:0000313" key="15">
    <source>
        <dbReference type="Proteomes" id="UP000309061"/>
    </source>
</evidence>
<reference evidence="14 15" key="1">
    <citation type="submission" date="2019-11" db="EMBL/GenBank/DDBJ databases">
        <title>The genome sequence of Methylocystis heyeri.</title>
        <authorList>
            <person name="Oshkin I.Y."/>
            <person name="Miroshnikov K."/>
            <person name="Dedysh S.N."/>
        </authorList>
    </citation>
    <scope>NUCLEOTIDE SEQUENCE [LARGE SCALE GENOMIC DNA]</scope>
    <source>
        <strain evidence="14 15">H2</strain>
    </source>
</reference>
<evidence type="ECO:0000256" key="6">
    <source>
        <dbReference type="ARBA" id="ARBA00022692"/>
    </source>
</evidence>
<keyword evidence="6 12" id="KW-0812">Transmembrane</keyword>
<dbReference type="GO" id="GO:0098719">
    <property type="term" value="P:sodium ion import across plasma membrane"/>
    <property type="evidence" value="ECO:0007669"/>
    <property type="project" value="TreeGrafter"/>
</dbReference>
<dbReference type="EMBL" id="CP046052">
    <property type="protein sequence ID" value="QGM47459.1"/>
    <property type="molecule type" value="Genomic_DNA"/>
</dbReference>
<evidence type="ECO:0000256" key="1">
    <source>
        <dbReference type="ARBA" id="ARBA00004651"/>
    </source>
</evidence>
<keyword evidence="4" id="KW-0050">Antiport</keyword>
<comment type="subcellular location">
    <subcellularLocation>
        <location evidence="1">Cell membrane</location>
        <topology evidence="1">Multi-pass membrane protein</topology>
    </subcellularLocation>
</comment>
<keyword evidence="10 12" id="KW-0472">Membrane</keyword>
<evidence type="ECO:0000256" key="10">
    <source>
        <dbReference type="ARBA" id="ARBA00023136"/>
    </source>
</evidence>
<feature type="transmembrane region" description="Helical" evidence="12">
    <location>
        <begin position="372"/>
        <end position="393"/>
    </location>
</feature>
<protein>
    <submittedName>
        <fullName evidence="14">Sodium:proton antiporter</fullName>
    </submittedName>
</protein>
<dbReference type="GO" id="GO:0015386">
    <property type="term" value="F:potassium:proton antiporter activity"/>
    <property type="evidence" value="ECO:0007669"/>
    <property type="project" value="TreeGrafter"/>
</dbReference>
<dbReference type="InterPro" id="IPR018422">
    <property type="entry name" value="Cation/H_exchanger_CPA1"/>
</dbReference>
<sequence>MDEGLRQIIALLAVAMTVAIAARRLKLPYTVGLVFVGAALASISKTLGPHLTHDLIFDLILPPLLFEAALAIQWRELKRDLAPILLFATLGSALSMAAVTALMMFALHWPLAPALVFGSLIAATDPVAIIAMFKDNRMEGRLRLLIESESLLNDGAAAVLFGLSLEWAISGGEGWTALGALFNLLQVVAGGVAVGALFGGVAILAVGRTSDHLVEASLTTIVAFGSFLTAEYLHASGVLATVIAGLIIGNLAVSSREESAFLTPKGREFVVSFWEFAAFLANSVVFLLIGEDAAELPFAAYGIGTLLAAAGIALLGRALTVYPLGLCFSASRWAFSLKELNVMWWGGLRGALSLALALALPPQLPLRQDIIVVTFGVVAFSIVAQGLTMPPLLRMLGKPSPP</sequence>
<evidence type="ECO:0000256" key="11">
    <source>
        <dbReference type="ARBA" id="ARBA00023201"/>
    </source>
</evidence>
<accession>A0A6B8KIY6</accession>
<feature type="transmembrane region" description="Helical" evidence="12">
    <location>
        <begin position="342"/>
        <end position="360"/>
    </location>
</feature>
<feature type="transmembrane region" description="Helical" evidence="12">
    <location>
        <begin position="301"/>
        <end position="322"/>
    </location>
</feature>
<feature type="transmembrane region" description="Helical" evidence="12">
    <location>
        <begin position="181"/>
        <end position="206"/>
    </location>
</feature>
<keyword evidence="8" id="KW-0915">Sodium</keyword>
<evidence type="ECO:0000256" key="2">
    <source>
        <dbReference type="ARBA" id="ARBA00007367"/>
    </source>
</evidence>
<evidence type="ECO:0000256" key="4">
    <source>
        <dbReference type="ARBA" id="ARBA00022449"/>
    </source>
</evidence>
<dbReference type="PANTHER" id="PTHR10110:SF195">
    <property type="entry name" value="NA(+)_H(+) ANTIPORTER NHAS2"/>
    <property type="match status" value="1"/>
</dbReference>
<feature type="transmembrane region" description="Helical" evidence="12">
    <location>
        <begin position="269"/>
        <end position="289"/>
    </location>
</feature>
<keyword evidence="9" id="KW-0406">Ion transport</keyword>
<evidence type="ECO:0000256" key="5">
    <source>
        <dbReference type="ARBA" id="ARBA00022475"/>
    </source>
</evidence>
<dbReference type="GO" id="GO:0015385">
    <property type="term" value="F:sodium:proton antiporter activity"/>
    <property type="evidence" value="ECO:0007669"/>
    <property type="project" value="InterPro"/>
</dbReference>
<proteinExistence type="inferred from homology"/>
<dbReference type="Proteomes" id="UP000309061">
    <property type="component" value="Chromosome"/>
</dbReference>
<feature type="transmembrane region" description="Helical" evidence="12">
    <location>
        <begin position="6"/>
        <end position="22"/>
    </location>
</feature>
<feature type="transmembrane region" description="Helical" evidence="12">
    <location>
        <begin position="27"/>
        <end position="43"/>
    </location>
</feature>
<keyword evidence="7 12" id="KW-1133">Transmembrane helix</keyword>
<dbReference type="GO" id="GO:0005886">
    <property type="term" value="C:plasma membrane"/>
    <property type="evidence" value="ECO:0007669"/>
    <property type="project" value="UniProtKB-SubCell"/>
</dbReference>
<feature type="transmembrane region" description="Helical" evidence="12">
    <location>
        <begin position="55"/>
        <end position="72"/>
    </location>
</feature>
<keyword evidence="15" id="KW-1185">Reference proteome</keyword>
<keyword evidence="3" id="KW-0813">Transport</keyword>
<dbReference type="Pfam" id="PF00999">
    <property type="entry name" value="Na_H_Exchanger"/>
    <property type="match status" value="1"/>
</dbReference>
<comment type="similarity">
    <text evidence="2">Belongs to the monovalent cation:proton antiporter 1 (CPA1) transporter (TC 2.A.36) family.</text>
</comment>
<evidence type="ECO:0000256" key="7">
    <source>
        <dbReference type="ARBA" id="ARBA00022989"/>
    </source>
</evidence>
<feature type="transmembrane region" description="Helical" evidence="12">
    <location>
        <begin position="111"/>
        <end position="131"/>
    </location>
</feature>
<dbReference type="GO" id="GO:0051453">
    <property type="term" value="P:regulation of intracellular pH"/>
    <property type="evidence" value="ECO:0007669"/>
    <property type="project" value="TreeGrafter"/>
</dbReference>
<keyword evidence="5" id="KW-1003">Cell membrane</keyword>
<feature type="transmembrane region" description="Helical" evidence="12">
    <location>
        <begin position="218"/>
        <end position="249"/>
    </location>
</feature>
<feature type="domain" description="Cation/H+ exchanger transmembrane" evidence="13">
    <location>
        <begin position="14"/>
        <end position="394"/>
    </location>
</feature>
<evidence type="ECO:0000256" key="8">
    <source>
        <dbReference type="ARBA" id="ARBA00023053"/>
    </source>
</evidence>
<evidence type="ECO:0000313" key="14">
    <source>
        <dbReference type="EMBL" id="QGM47459.1"/>
    </source>
</evidence>
<feature type="transmembrane region" description="Helical" evidence="12">
    <location>
        <begin position="84"/>
        <end position="105"/>
    </location>
</feature>
<evidence type="ECO:0000259" key="13">
    <source>
        <dbReference type="Pfam" id="PF00999"/>
    </source>
</evidence>
<dbReference type="InterPro" id="IPR006153">
    <property type="entry name" value="Cation/H_exchanger_TM"/>
</dbReference>
<dbReference type="PRINTS" id="PR01084">
    <property type="entry name" value="NAHEXCHNGR"/>
</dbReference>
<gene>
    <name evidence="14" type="ORF">H2LOC_018185</name>
</gene>
<dbReference type="AlphaFoldDB" id="A0A6B8KIY6"/>
<keyword evidence="11" id="KW-0739">Sodium transport</keyword>
<dbReference type="OrthoDB" id="9774146at2"/>
<evidence type="ECO:0000256" key="3">
    <source>
        <dbReference type="ARBA" id="ARBA00022448"/>
    </source>
</evidence>
<dbReference type="PANTHER" id="PTHR10110">
    <property type="entry name" value="SODIUM/HYDROGEN EXCHANGER"/>
    <property type="match status" value="1"/>
</dbReference>
<dbReference type="InterPro" id="IPR004709">
    <property type="entry name" value="NaH_exchanger"/>
</dbReference>